<evidence type="ECO:0000256" key="1">
    <source>
        <dbReference type="SAM" id="Phobius"/>
    </source>
</evidence>
<keyword evidence="1" id="KW-0812">Transmembrane</keyword>
<protein>
    <submittedName>
        <fullName evidence="2">Uncharacterized protein</fullName>
    </submittedName>
</protein>
<dbReference type="AlphaFoldDB" id="A0A067SI37"/>
<keyword evidence="1" id="KW-0472">Membrane</keyword>
<keyword evidence="3" id="KW-1185">Reference proteome</keyword>
<gene>
    <name evidence="2" type="ORF">GALMADRAFT_214338</name>
</gene>
<dbReference type="EMBL" id="KL142396">
    <property type="protein sequence ID" value="KDR70556.1"/>
    <property type="molecule type" value="Genomic_DNA"/>
</dbReference>
<evidence type="ECO:0000313" key="2">
    <source>
        <dbReference type="EMBL" id="KDR70556.1"/>
    </source>
</evidence>
<evidence type="ECO:0000313" key="3">
    <source>
        <dbReference type="Proteomes" id="UP000027222"/>
    </source>
</evidence>
<organism evidence="2 3">
    <name type="scientific">Galerina marginata (strain CBS 339.88)</name>
    <dbReference type="NCBI Taxonomy" id="685588"/>
    <lineage>
        <taxon>Eukaryota</taxon>
        <taxon>Fungi</taxon>
        <taxon>Dikarya</taxon>
        <taxon>Basidiomycota</taxon>
        <taxon>Agaricomycotina</taxon>
        <taxon>Agaricomycetes</taxon>
        <taxon>Agaricomycetidae</taxon>
        <taxon>Agaricales</taxon>
        <taxon>Agaricineae</taxon>
        <taxon>Strophariaceae</taxon>
        <taxon>Galerina</taxon>
    </lineage>
</organism>
<reference evidence="3" key="1">
    <citation type="journal article" date="2014" name="Proc. Natl. Acad. Sci. U.S.A.">
        <title>Extensive sampling of basidiomycete genomes demonstrates inadequacy of the white-rot/brown-rot paradigm for wood decay fungi.</title>
        <authorList>
            <person name="Riley R."/>
            <person name="Salamov A.A."/>
            <person name="Brown D.W."/>
            <person name="Nagy L.G."/>
            <person name="Floudas D."/>
            <person name="Held B.W."/>
            <person name="Levasseur A."/>
            <person name="Lombard V."/>
            <person name="Morin E."/>
            <person name="Otillar R."/>
            <person name="Lindquist E.A."/>
            <person name="Sun H."/>
            <person name="LaButti K.M."/>
            <person name="Schmutz J."/>
            <person name="Jabbour D."/>
            <person name="Luo H."/>
            <person name="Baker S.E."/>
            <person name="Pisabarro A.G."/>
            <person name="Walton J.D."/>
            <person name="Blanchette R.A."/>
            <person name="Henrissat B."/>
            <person name="Martin F."/>
            <person name="Cullen D."/>
            <person name="Hibbett D.S."/>
            <person name="Grigoriev I.V."/>
        </authorList>
    </citation>
    <scope>NUCLEOTIDE SEQUENCE [LARGE SCALE GENOMIC DNA]</scope>
    <source>
        <strain evidence="3">CBS 339.88</strain>
    </source>
</reference>
<feature type="transmembrane region" description="Helical" evidence="1">
    <location>
        <begin position="63"/>
        <end position="83"/>
    </location>
</feature>
<keyword evidence="1" id="KW-1133">Transmembrane helix</keyword>
<sequence>MKSKHGIEAIQHLPFYVFVDFFRSLSCRWGNAWCGWISRCGAFRKQEGTVVGAVMIGPSEEEVAIGLVGGFTIEFGLVVASLLEARWLRKRRRGRGQHTIAVSVAAAKKDVPVKAIRKTTQPSIPGR</sequence>
<name>A0A067SI37_GALM3</name>
<dbReference type="Proteomes" id="UP000027222">
    <property type="component" value="Unassembled WGS sequence"/>
</dbReference>
<accession>A0A067SI37</accession>
<dbReference type="HOGENOM" id="CLU_1970730_0_0_1"/>
<proteinExistence type="predicted"/>